<protein>
    <submittedName>
        <fullName evidence="2">Uncharacterized protein</fullName>
    </submittedName>
</protein>
<evidence type="ECO:0000313" key="2">
    <source>
        <dbReference type="EMBL" id="KAH3863070.1"/>
    </source>
</evidence>
<dbReference type="EMBL" id="JAIWYP010000002">
    <property type="protein sequence ID" value="KAH3863046.1"/>
    <property type="molecule type" value="Genomic_DNA"/>
</dbReference>
<evidence type="ECO:0000313" key="3">
    <source>
        <dbReference type="Proteomes" id="UP000828390"/>
    </source>
</evidence>
<dbReference type="EMBL" id="JAIWYP010000002">
    <property type="protein sequence ID" value="KAH3863070.1"/>
    <property type="molecule type" value="Genomic_DNA"/>
</dbReference>
<dbReference type="AlphaFoldDB" id="A0A9D4RE71"/>
<reference evidence="2" key="1">
    <citation type="journal article" date="2019" name="bioRxiv">
        <title>The Genome of the Zebra Mussel, Dreissena polymorpha: A Resource for Invasive Species Research.</title>
        <authorList>
            <person name="McCartney M.A."/>
            <person name="Auch B."/>
            <person name="Kono T."/>
            <person name="Mallez S."/>
            <person name="Zhang Y."/>
            <person name="Obille A."/>
            <person name="Becker A."/>
            <person name="Abrahante J.E."/>
            <person name="Garbe J."/>
            <person name="Badalamenti J.P."/>
            <person name="Herman A."/>
            <person name="Mangelson H."/>
            <person name="Liachko I."/>
            <person name="Sullivan S."/>
            <person name="Sone E.D."/>
            <person name="Koren S."/>
            <person name="Silverstein K.A.T."/>
            <person name="Beckman K.B."/>
            <person name="Gohl D.M."/>
        </authorList>
    </citation>
    <scope>NUCLEOTIDE SEQUENCE</scope>
    <source>
        <strain evidence="2">Duluth1</strain>
        <tissue evidence="2">Whole animal</tissue>
    </source>
</reference>
<comment type="caution">
    <text evidence="2">The sequence shown here is derived from an EMBL/GenBank/DDBJ whole genome shotgun (WGS) entry which is preliminary data.</text>
</comment>
<gene>
    <name evidence="1" type="ORF">DPMN_026022</name>
    <name evidence="2" type="ORF">DPMN_026048</name>
</gene>
<reference evidence="2" key="2">
    <citation type="submission" date="2020-11" db="EMBL/GenBank/DDBJ databases">
        <authorList>
            <person name="McCartney M.A."/>
            <person name="Auch B."/>
            <person name="Kono T."/>
            <person name="Mallez S."/>
            <person name="Becker A."/>
            <person name="Gohl D.M."/>
            <person name="Silverstein K.A.T."/>
            <person name="Koren S."/>
            <person name="Bechman K.B."/>
            <person name="Herman A."/>
            <person name="Abrahante J.E."/>
            <person name="Garbe J."/>
        </authorList>
    </citation>
    <scope>NUCLEOTIDE SEQUENCE</scope>
    <source>
        <strain evidence="2">Duluth1</strain>
        <tissue evidence="2">Whole animal</tissue>
    </source>
</reference>
<name>A0A9D4RE71_DREPO</name>
<organism evidence="2 3">
    <name type="scientific">Dreissena polymorpha</name>
    <name type="common">Zebra mussel</name>
    <name type="synonym">Mytilus polymorpha</name>
    <dbReference type="NCBI Taxonomy" id="45954"/>
    <lineage>
        <taxon>Eukaryota</taxon>
        <taxon>Metazoa</taxon>
        <taxon>Spiralia</taxon>
        <taxon>Lophotrochozoa</taxon>
        <taxon>Mollusca</taxon>
        <taxon>Bivalvia</taxon>
        <taxon>Autobranchia</taxon>
        <taxon>Heteroconchia</taxon>
        <taxon>Euheterodonta</taxon>
        <taxon>Imparidentia</taxon>
        <taxon>Neoheterodontei</taxon>
        <taxon>Myida</taxon>
        <taxon>Dreissenoidea</taxon>
        <taxon>Dreissenidae</taxon>
        <taxon>Dreissena</taxon>
    </lineage>
</organism>
<sequence>MEIYHRSSKVAKVKDDKRNKIPTTTLHQSDQSSLRSAVRVQVIPRWHSSLVIGKSSSLKWYSLEGLGRQLSLEGYQGGSLSSAGW</sequence>
<evidence type="ECO:0000313" key="1">
    <source>
        <dbReference type="EMBL" id="KAH3863046.1"/>
    </source>
</evidence>
<dbReference type="Proteomes" id="UP000828390">
    <property type="component" value="Unassembled WGS sequence"/>
</dbReference>
<keyword evidence="3" id="KW-1185">Reference proteome</keyword>
<accession>A0A9D4RE71</accession>
<proteinExistence type="predicted"/>